<keyword evidence="4" id="KW-0808">Transferase</keyword>
<dbReference type="PANTHER" id="PTHR10896:SF65">
    <property type="entry name" value="GALACTOSYLGALACTOSYLXYLOSYLPROTEIN 3-BETA-GLUCURONOSYLTRANSFERASE 3"/>
    <property type="match status" value="1"/>
</dbReference>
<protein>
    <recommendedName>
        <fullName evidence="3">galactosylgalactosylxylosylprotein 3-beta-glucuronosyltransferase</fullName>
        <ecNumber evidence="3">2.4.1.135</ecNumber>
    </recommendedName>
</protein>
<keyword evidence="7" id="KW-1133">Transmembrane helix</keyword>
<evidence type="ECO:0000313" key="13">
    <source>
        <dbReference type="WBParaSite" id="ECPE_0001828001-mRNA-1"/>
    </source>
</evidence>
<dbReference type="GO" id="GO:0005975">
    <property type="term" value="P:carbohydrate metabolic process"/>
    <property type="evidence" value="ECO:0007669"/>
    <property type="project" value="TreeGrafter"/>
</dbReference>
<proteinExistence type="inferred from homology"/>
<comment type="subcellular location">
    <subcellularLocation>
        <location evidence="1">Membrane</location>
        <topology evidence="1">Single-pass type II membrane protein</topology>
    </subcellularLocation>
</comment>
<sequence>MKSSLAILLSLCAFTFLFCFTLLISSLERKYAAKKSLSSVTLYIVTATYKRLVQKAELTRLCNTFKNVRNIHWIVVEDSSERQKLVVSQMLLFIPFLFTRPAAKGLHVQRGSVTHRDK</sequence>
<keyword evidence="9" id="KW-0325">Glycoprotein</keyword>
<dbReference type="Proteomes" id="UP000272942">
    <property type="component" value="Unassembled WGS sequence"/>
</dbReference>
<evidence type="ECO:0000256" key="3">
    <source>
        <dbReference type="ARBA" id="ARBA00012641"/>
    </source>
</evidence>
<evidence type="ECO:0000256" key="2">
    <source>
        <dbReference type="ARBA" id="ARBA00007706"/>
    </source>
</evidence>
<comment type="catalytic activity">
    <reaction evidence="10">
        <text>3-O-(beta-D-galactosyl-(1-&gt;3)-beta-D-galactosyl-(1-&gt;4)-beta-D-xylosyl)-L-seryl-[protein] + UDP-alpha-D-glucuronate = 3-O-(beta-D-GlcA-(1-&gt;3)-beta-D-Gal-(1-&gt;3)-beta-D-Gal-(1-&gt;4)-beta-D-Xyl)-L-seryl-[protein] + UDP + H(+)</text>
        <dbReference type="Rhea" id="RHEA:24168"/>
        <dbReference type="Rhea" id="RHEA-COMP:12571"/>
        <dbReference type="Rhea" id="RHEA-COMP:12573"/>
        <dbReference type="ChEBI" id="CHEBI:15378"/>
        <dbReference type="ChEBI" id="CHEBI:58052"/>
        <dbReference type="ChEBI" id="CHEBI:58223"/>
        <dbReference type="ChEBI" id="CHEBI:132090"/>
        <dbReference type="ChEBI" id="CHEBI:132093"/>
        <dbReference type="EC" id="2.4.1.135"/>
    </reaction>
</comment>
<dbReference type="GO" id="GO:0050650">
    <property type="term" value="P:chondroitin sulfate proteoglycan biosynthetic process"/>
    <property type="evidence" value="ECO:0007669"/>
    <property type="project" value="TreeGrafter"/>
</dbReference>
<evidence type="ECO:0000313" key="11">
    <source>
        <dbReference type="EMBL" id="VDP95864.1"/>
    </source>
</evidence>
<dbReference type="GO" id="GO:0015018">
    <property type="term" value="F:galactosylgalactosylxylosylprotein 3-beta-glucuronosyltransferase activity"/>
    <property type="evidence" value="ECO:0007669"/>
    <property type="project" value="UniProtKB-EC"/>
</dbReference>
<evidence type="ECO:0000313" key="12">
    <source>
        <dbReference type="Proteomes" id="UP000272942"/>
    </source>
</evidence>
<reference evidence="13" key="1">
    <citation type="submission" date="2016-06" db="UniProtKB">
        <authorList>
            <consortium name="WormBaseParasite"/>
        </authorList>
    </citation>
    <scope>IDENTIFICATION</scope>
</reference>
<evidence type="ECO:0000256" key="6">
    <source>
        <dbReference type="ARBA" id="ARBA00022968"/>
    </source>
</evidence>
<dbReference type="EC" id="2.4.1.135" evidence="3"/>
<dbReference type="SUPFAM" id="SSF53448">
    <property type="entry name" value="Nucleotide-diphospho-sugar transferases"/>
    <property type="match status" value="1"/>
</dbReference>
<dbReference type="InterPro" id="IPR029044">
    <property type="entry name" value="Nucleotide-diphossugar_trans"/>
</dbReference>
<dbReference type="InterPro" id="IPR005027">
    <property type="entry name" value="Glyco_trans_43"/>
</dbReference>
<dbReference type="UniPathway" id="UPA00378"/>
<evidence type="ECO:0000256" key="10">
    <source>
        <dbReference type="ARBA" id="ARBA00047979"/>
    </source>
</evidence>
<dbReference type="Gene3D" id="3.90.550.10">
    <property type="entry name" value="Spore Coat Polysaccharide Biosynthesis Protein SpsA, Chain A"/>
    <property type="match status" value="1"/>
</dbReference>
<accession>A0A183BG95</accession>
<dbReference type="WBParaSite" id="ECPE_0001828001-mRNA-1">
    <property type="protein sequence ID" value="ECPE_0001828001-mRNA-1"/>
    <property type="gene ID" value="ECPE_0001828001"/>
</dbReference>
<reference evidence="11 12" key="2">
    <citation type="submission" date="2018-11" db="EMBL/GenBank/DDBJ databases">
        <authorList>
            <consortium name="Pathogen Informatics"/>
        </authorList>
    </citation>
    <scope>NUCLEOTIDE SEQUENCE [LARGE SCALE GENOMIC DNA]</scope>
    <source>
        <strain evidence="11 12">Egypt</strain>
    </source>
</reference>
<keyword evidence="8" id="KW-0472">Membrane</keyword>
<dbReference type="PANTHER" id="PTHR10896">
    <property type="entry name" value="GALACTOSYLGALACTOSYLXYLOSYLPROTEIN 3-BETA-GLUCURONOSYLTRANSFERASE BETA-1,3-GLUCURONYLTRANSFERASE"/>
    <property type="match status" value="1"/>
</dbReference>
<evidence type="ECO:0000256" key="7">
    <source>
        <dbReference type="ARBA" id="ARBA00022989"/>
    </source>
</evidence>
<dbReference type="AlphaFoldDB" id="A0A183BG95"/>
<dbReference type="OrthoDB" id="675023at2759"/>
<dbReference type="EMBL" id="UZAN01075905">
    <property type="protein sequence ID" value="VDP95864.1"/>
    <property type="molecule type" value="Genomic_DNA"/>
</dbReference>
<evidence type="ECO:0000256" key="4">
    <source>
        <dbReference type="ARBA" id="ARBA00022679"/>
    </source>
</evidence>
<dbReference type="GO" id="GO:0000139">
    <property type="term" value="C:Golgi membrane"/>
    <property type="evidence" value="ECO:0007669"/>
    <property type="project" value="TreeGrafter"/>
</dbReference>
<name>A0A183BG95_9TREM</name>
<keyword evidence="12" id="KW-1185">Reference proteome</keyword>
<comment type="similarity">
    <text evidence="2">Belongs to the glycosyltransferase 43 family.</text>
</comment>
<keyword evidence="5" id="KW-0812">Transmembrane</keyword>
<evidence type="ECO:0000256" key="8">
    <source>
        <dbReference type="ARBA" id="ARBA00023136"/>
    </source>
</evidence>
<gene>
    <name evidence="11" type="ORF">ECPE_LOCUS18230</name>
</gene>
<evidence type="ECO:0000256" key="1">
    <source>
        <dbReference type="ARBA" id="ARBA00004606"/>
    </source>
</evidence>
<keyword evidence="6" id="KW-0735">Signal-anchor</keyword>
<organism evidence="13">
    <name type="scientific">Echinostoma caproni</name>
    <dbReference type="NCBI Taxonomy" id="27848"/>
    <lineage>
        <taxon>Eukaryota</taxon>
        <taxon>Metazoa</taxon>
        <taxon>Spiralia</taxon>
        <taxon>Lophotrochozoa</taxon>
        <taxon>Platyhelminthes</taxon>
        <taxon>Trematoda</taxon>
        <taxon>Digenea</taxon>
        <taxon>Plagiorchiida</taxon>
        <taxon>Echinostomata</taxon>
        <taxon>Echinostomatoidea</taxon>
        <taxon>Echinostomatidae</taxon>
        <taxon>Echinostoma</taxon>
    </lineage>
</organism>
<evidence type="ECO:0000256" key="9">
    <source>
        <dbReference type="ARBA" id="ARBA00023180"/>
    </source>
</evidence>
<evidence type="ECO:0000256" key="5">
    <source>
        <dbReference type="ARBA" id="ARBA00022692"/>
    </source>
</evidence>